<name>A0ABX1R382_9ALTE</name>
<sequence>MEKRQQILEAAGKSGEITLAELDPFDSTTSLGRYFRFSVHSVVNNALSAPLSTHDIAQLEIDFPELYTEHKGLTTYLSHAAETDKIAALETMLTRAESQGWPRLVRWFSALLVELEMKTGNYGHALFRLYEEIDFAPDIGLNDTYFEYPKSLMLRDMAATLYYLGEYEKSLDYCQRFAASLTDTGEGELQGALCEIRAQIRLGQHDVAFASLETLPTDSVYAPYAFTASLLHAEALLESERLKEAKNLGEKAHALLNEKPNPQSDDIFDVSLLLAQIHLKVGHIEEAEKYAGVAEQNIGLLENSKHHMQRLLRIQGEIAEANGNFESAFQLYERLYDVKYETIPSLPWKKIESISSELDNQEIEYLRIKAKQEESRLTILKIILMTAVITTLFSILLYYNAAKNRVIADKYLKIDHLTGVYNHGYISKLVAQRAQSEKTGTIALLNISNFIIDENITNPLAEWSKLIQPMLGKGDIVGRYEGNTFLFWFGKKSQIDAQERLDKIMALAIKGLIGETKTAVVVAKYCDQMNLNQLIIKCAENMEEQLQQSEGNQFS</sequence>
<dbReference type="InterPro" id="IPR011990">
    <property type="entry name" value="TPR-like_helical_dom_sf"/>
</dbReference>
<dbReference type="InterPro" id="IPR043128">
    <property type="entry name" value="Rev_trsase/Diguanyl_cyclase"/>
</dbReference>
<evidence type="ECO:0000313" key="2">
    <source>
        <dbReference type="EMBL" id="NMH60904.1"/>
    </source>
</evidence>
<keyword evidence="1" id="KW-0812">Transmembrane</keyword>
<feature type="transmembrane region" description="Helical" evidence="1">
    <location>
        <begin position="377"/>
        <end position="399"/>
    </location>
</feature>
<evidence type="ECO:0008006" key="4">
    <source>
        <dbReference type="Google" id="ProtNLM"/>
    </source>
</evidence>
<accession>A0ABX1R382</accession>
<dbReference type="SUPFAM" id="SSF48452">
    <property type="entry name" value="TPR-like"/>
    <property type="match status" value="2"/>
</dbReference>
<dbReference type="Gene3D" id="3.30.70.270">
    <property type="match status" value="1"/>
</dbReference>
<dbReference type="Gene3D" id="1.25.40.10">
    <property type="entry name" value="Tetratricopeptide repeat domain"/>
    <property type="match status" value="1"/>
</dbReference>
<protein>
    <recommendedName>
        <fullName evidence="4">GGDEF domain-containing protein</fullName>
    </recommendedName>
</protein>
<gene>
    <name evidence="2" type="ORF">HCJ96_12775</name>
</gene>
<keyword evidence="3" id="KW-1185">Reference proteome</keyword>
<organism evidence="2 3">
    <name type="scientific">Alteromonas ponticola</name>
    <dbReference type="NCBI Taxonomy" id="2720613"/>
    <lineage>
        <taxon>Bacteria</taxon>
        <taxon>Pseudomonadati</taxon>
        <taxon>Pseudomonadota</taxon>
        <taxon>Gammaproteobacteria</taxon>
        <taxon>Alteromonadales</taxon>
        <taxon>Alteromonadaceae</taxon>
        <taxon>Alteromonas/Salinimonas group</taxon>
        <taxon>Alteromonas</taxon>
    </lineage>
</organism>
<comment type="caution">
    <text evidence="2">The sequence shown here is derived from an EMBL/GenBank/DDBJ whole genome shotgun (WGS) entry which is preliminary data.</text>
</comment>
<evidence type="ECO:0000256" key="1">
    <source>
        <dbReference type="SAM" id="Phobius"/>
    </source>
</evidence>
<dbReference type="InterPro" id="IPR029787">
    <property type="entry name" value="Nucleotide_cyclase"/>
</dbReference>
<dbReference type="EMBL" id="JAATNW010000006">
    <property type="protein sequence ID" value="NMH60904.1"/>
    <property type="molecule type" value="Genomic_DNA"/>
</dbReference>
<dbReference type="Proteomes" id="UP000709336">
    <property type="component" value="Unassembled WGS sequence"/>
</dbReference>
<dbReference type="SUPFAM" id="SSF55073">
    <property type="entry name" value="Nucleotide cyclase"/>
    <property type="match status" value="1"/>
</dbReference>
<keyword evidence="1" id="KW-1133">Transmembrane helix</keyword>
<dbReference type="RefSeq" id="WP_169211445.1">
    <property type="nucleotide sequence ID" value="NZ_JAATNW010000006.1"/>
</dbReference>
<proteinExistence type="predicted"/>
<evidence type="ECO:0000313" key="3">
    <source>
        <dbReference type="Proteomes" id="UP000709336"/>
    </source>
</evidence>
<reference evidence="2 3" key="1">
    <citation type="submission" date="2020-03" db="EMBL/GenBank/DDBJ databases">
        <title>Alteromonas ponticola sp. nov., isolated from seawater.</title>
        <authorList>
            <person name="Yoon J.-H."/>
            <person name="Kim Y.-O."/>
        </authorList>
    </citation>
    <scope>NUCLEOTIDE SEQUENCE [LARGE SCALE GENOMIC DNA]</scope>
    <source>
        <strain evidence="2 3">MYP5</strain>
    </source>
</reference>
<keyword evidence="1" id="KW-0472">Membrane</keyword>